<dbReference type="InterPro" id="IPR036291">
    <property type="entry name" value="NAD(P)-bd_dom_sf"/>
</dbReference>
<dbReference type="SUPFAM" id="SSF51735">
    <property type="entry name" value="NAD(P)-binding Rossmann-fold domains"/>
    <property type="match status" value="1"/>
</dbReference>
<feature type="domain" description="AMP-binding enzyme C-terminal" evidence="7">
    <location>
        <begin position="490"/>
        <end position="584"/>
    </location>
</feature>
<comment type="similarity">
    <text evidence="2">Belongs to the short-chain dehydrogenases/reductases (SDR) family.</text>
</comment>
<evidence type="ECO:0000313" key="9">
    <source>
        <dbReference type="Proteomes" id="UP000002357"/>
    </source>
</evidence>
<reference evidence="8 9" key="1">
    <citation type="journal article" date="2010" name="Genome Biol. Evol.">
        <title>The sequence of a 1.8-mb bacterial linear plasmid reveals a rich evolutionary reservoir of secondary metabolic pathways.</title>
        <authorList>
            <person name="Medema M.H."/>
            <person name="Trefzer A."/>
            <person name="Kovalchuk A."/>
            <person name="van den Berg M."/>
            <person name="Mueller U."/>
            <person name="Heijne W."/>
            <person name="Wu L."/>
            <person name="Alam M.T."/>
            <person name="Ronning C.M."/>
            <person name="Nierman W.C."/>
            <person name="Bovenberg R.A.L."/>
            <person name="Breitling R."/>
            <person name="Takano E."/>
        </authorList>
    </citation>
    <scope>NUCLEOTIDE SEQUENCE [LARGE SCALE GENOMIC DNA]</scope>
    <source>
        <strain evidence="8">ATCC 27064</strain>
        <plasmid evidence="8 9">pSCL4</plasmid>
    </source>
</reference>
<dbReference type="Gene3D" id="3.40.50.720">
    <property type="entry name" value="NAD(P)-binding Rossmann-like Domain"/>
    <property type="match status" value="1"/>
</dbReference>
<dbReference type="PRINTS" id="PR00081">
    <property type="entry name" value="GDHRDH"/>
</dbReference>
<evidence type="ECO:0000256" key="5">
    <source>
        <dbReference type="SAM" id="MobiDB-lite"/>
    </source>
</evidence>
<organism evidence="8 9">
    <name type="scientific">Streptomyces clavuligerus</name>
    <dbReference type="NCBI Taxonomy" id="1901"/>
    <lineage>
        <taxon>Bacteria</taxon>
        <taxon>Bacillati</taxon>
        <taxon>Actinomycetota</taxon>
        <taxon>Actinomycetes</taxon>
        <taxon>Kitasatosporales</taxon>
        <taxon>Streptomycetaceae</taxon>
        <taxon>Streptomyces</taxon>
    </lineage>
</organism>
<evidence type="ECO:0000256" key="3">
    <source>
        <dbReference type="ARBA" id="ARBA00022598"/>
    </source>
</evidence>
<comment type="similarity">
    <text evidence="1">Belongs to the ATP-dependent AMP-binding enzyme family.</text>
</comment>
<dbReference type="CDD" id="cd05233">
    <property type="entry name" value="SDR_c"/>
    <property type="match status" value="1"/>
</dbReference>
<geneLocation type="plasmid" evidence="8 9">
    <name>pSCL4</name>
</geneLocation>
<evidence type="ECO:0000256" key="4">
    <source>
        <dbReference type="ARBA" id="ARBA00023002"/>
    </source>
</evidence>
<dbReference type="GO" id="GO:0016491">
    <property type="term" value="F:oxidoreductase activity"/>
    <property type="evidence" value="ECO:0007669"/>
    <property type="project" value="UniProtKB-KW"/>
</dbReference>
<evidence type="ECO:0000259" key="6">
    <source>
        <dbReference type="Pfam" id="PF00501"/>
    </source>
</evidence>
<dbReference type="EMBL" id="CM000914">
    <property type="protein sequence ID" value="EFG04819.2"/>
    <property type="molecule type" value="Genomic_DNA"/>
</dbReference>
<dbReference type="RefSeq" id="WP_003963638.1">
    <property type="nucleotide sequence ID" value="NZ_CM000914.1"/>
</dbReference>
<proteinExistence type="inferred from homology"/>
<dbReference type="AlphaFoldDB" id="D5SLM6"/>
<dbReference type="GO" id="GO:0016405">
    <property type="term" value="F:CoA-ligase activity"/>
    <property type="evidence" value="ECO:0007669"/>
    <property type="project" value="TreeGrafter"/>
</dbReference>
<dbReference type="PANTHER" id="PTHR24096:SF149">
    <property type="entry name" value="AMP-BINDING DOMAIN-CONTAINING PROTEIN-RELATED"/>
    <property type="match status" value="1"/>
</dbReference>
<feature type="region of interest" description="Disordered" evidence="5">
    <location>
        <begin position="172"/>
        <end position="237"/>
    </location>
</feature>
<dbReference type="InterPro" id="IPR000873">
    <property type="entry name" value="AMP-dep_synth/lig_dom"/>
</dbReference>
<dbReference type="Pfam" id="PF13193">
    <property type="entry name" value="AMP-binding_C"/>
    <property type="match status" value="1"/>
</dbReference>
<keyword evidence="4" id="KW-0560">Oxidoreductase</keyword>
<keyword evidence="8" id="KW-0614">Plasmid</keyword>
<keyword evidence="3 8" id="KW-0436">Ligase</keyword>
<dbReference type="InterPro" id="IPR020904">
    <property type="entry name" value="Sc_DH/Rdtase_CS"/>
</dbReference>
<dbReference type="PRINTS" id="PR00080">
    <property type="entry name" value="SDRFAMILY"/>
</dbReference>
<dbReference type="InterPro" id="IPR002347">
    <property type="entry name" value="SDR_fam"/>
</dbReference>
<sequence>MTEPKQSQRQPIERTGTGTETRAGTETASRAETMTGAETGAGGVPLPYLSPRAPGEATALLHCRTGERTSYARLTALVDRAARALADRGIGPGQTVALLLGNGVPFAAAYHGALRAGATVLPLDPLAPPAEWERLIRTAHARSLVTTRDAWDALRPLPGARALRHTLLTDTGAGLEEPDTGPEPEPGDGPGPELGPEPETEPEPEPEPGPESTPQGVPEHFPIPDPTATAVLLSSSGTSGPPKLIRLTHGNLSVNLAQIHARQRLTPDDVIVAAAPWRHIFGMQMALNHSLRSGATLAFTGARFSLEELLHAVERHRITVAFLAPPTVRLLAQDPAVDRYDLSSLRIILSGGAPLAPEIADACARRTGAVVRQGFGMTELGCAFLVPDGAEDPPPGSVGLPLPGTDVRISDPETGAELPPGTEGELWLRGPQISPGPAGDGTAPAPALTDGEGWLHTGDLARVDARGYCFVTGRLKELIKYKGHSVAPAESEAVLLTHPAVADAAVVGVPDPDCGELPKAYVVLRPESGIPRPLPDPPPGSPLPSPLASLLDSLLAHVAERVPPQRRIRAIETVRELPRNATGKLLRRELTARAAATARGALHGRTALVTGASRGLGLLFAEALAAAGADVVITGRDGRTLAGAAERVARAAPDDRTRVRAIPMDVRDPAAVRRAVEEATGALGPIGVLVNNAGVTGPRGPLWEVGGEEWWDAQETNVRGVVNACRAVVPGMIAAGAGARIVNVVSVAGQQGWAHASAYSVSKSAGIRLTECLAAELEPHGIAAFSFHPGLVDSGMTADHLRRHPTGDHWEDLIGEWLHTAYENGRFTPAEDAARALVRLVSGPADALSGRYVTTESVLADPPRRADGGG</sequence>
<dbReference type="Gene3D" id="3.40.50.12780">
    <property type="entry name" value="N-terminal domain of ligase-like"/>
    <property type="match status" value="1"/>
</dbReference>
<dbReference type="FunFam" id="3.40.50.720:FF:000084">
    <property type="entry name" value="Short-chain dehydrogenase reductase"/>
    <property type="match status" value="1"/>
</dbReference>
<dbReference type="PROSITE" id="PS00061">
    <property type="entry name" value="ADH_SHORT"/>
    <property type="match status" value="1"/>
</dbReference>
<dbReference type="SUPFAM" id="SSF56801">
    <property type="entry name" value="Acetyl-CoA synthetase-like"/>
    <property type="match status" value="1"/>
</dbReference>
<keyword evidence="9" id="KW-1185">Reference proteome</keyword>
<dbReference type="Gene3D" id="3.30.300.30">
    <property type="match status" value="1"/>
</dbReference>
<feature type="compositionally biased region" description="Low complexity" evidence="5">
    <location>
        <begin position="14"/>
        <end position="38"/>
    </location>
</feature>
<evidence type="ECO:0000313" key="8">
    <source>
        <dbReference type="EMBL" id="EFG04819.2"/>
    </source>
</evidence>
<evidence type="ECO:0000256" key="1">
    <source>
        <dbReference type="ARBA" id="ARBA00006432"/>
    </source>
</evidence>
<dbReference type="Pfam" id="PF00106">
    <property type="entry name" value="adh_short"/>
    <property type="match status" value="1"/>
</dbReference>
<dbReference type="GeneID" id="93734408"/>
<protein>
    <submittedName>
        <fullName evidence="8">Acyl-CoA synthetase AMP-forming/AMP-acid ligase II</fullName>
    </submittedName>
</protein>
<feature type="domain" description="AMP-dependent synthetase/ligase" evidence="6">
    <location>
        <begin position="54"/>
        <end position="436"/>
    </location>
</feature>
<feature type="region of interest" description="Disordered" evidence="5">
    <location>
        <begin position="1"/>
        <end position="46"/>
    </location>
</feature>
<accession>D5SLM6</accession>
<feature type="compositionally biased region" description="Polar residues" evidence="5">
    <location>
        <begin position="1"/>
        <end position="10"/>
    </location>
</feature>
<dbReference type="eggNOG" id="COG0318">
    <property type="taxonomic scope" value="Bacteria"/>
</dbReference>
<dbReference type="InterPro" id="IPR045851">
    <property type="entry name" value="AMP-bd_C_sf"/>
</dbReference>
<dbReference type="Pfam" id="PF00501">
    <property type="entry name" value="AMP-binding"/>
    <property type="match status" value="1"/>
</dbReference>
<feature type="compositionally biased region" description="Acidic residues" evidence="5">
    <location>
        <begin position="196"/>
        <end position="208"/>
    </location>
</feature>
<dbReference type="Proteomes" id="UP000002357">
    <property type="component" value="Plasmid pSCL4"/>
</dbReference>
<gene>
    <name evidence="8" type="ORF">SCLAV_p1335</name>
</gene>
<evidence type="ECO:0000259" key="7">
    <source>
        <dbReference type="Pfam" id="PF13193"/>
    </source>
</evidence>
<feature type="compositionally biased region" description="Acidic residues" evidence="5">
    <location>
        <begin position="176"/>
        <end position="186"/>
    </location>
</feature>
<dbReference type="OrthoDB" id="9781117at2"/>
<name>D5SLM6_STRCL</name>
<dbReference type="InterPro" id="IPR025110">
    <property type="entry name" value="AMP-bd_C"/>
</dbReference>
<dbReference type="PANTHER" id="PTHR24096">
    <property type="entry name" value="LONG-CHAIN-FATTY-ACID--COA LIGASE"/>
    <property type="match status" value="1"/>
</dbReference>
<evidence type="ECO:0000256" key="2">
    <source>
        <dbReference type="ARBA" id="ARBA00006484"/>
    </source>
</evidence>
<dbReference type="InterPro" id="IPR042099">
    <property type="entry name" value="ANL_N_sf"/>
</dbReference>